<evidence type="ECO:0000313" key="2">
    <source>
        <dbReference type="EMBL" id="CDW30112.1"/>
    </source>
</evidence>
<sequence length="34" mass="3673">MMFTGNSHNRRRVPNQASSSSLSSSLATGAAHRR</sequence>
<feature type="non-terminal residue" evidence="2">
    <location>
        <position position="34"/>
    </location>
</feature>
<name>A0A0K2TWP7_LEPSM</name>
<accession>A0A0K2TWP7</accession>
<proteinExistence type="predicted"/>
<organism evidence="2">
    <name type="scientific">Lepeophtheirus salmonis</name>
    <name type="common">Salmon louse</name>
    <name type="synonym">Caligus salmonis</name>
    <dbReference type="NCBI Taxonomy" id="72036"/>
    <lineage>
        <taxon>Eukaryota</taxon>
        <taxon>Metazoa</taxon>
        <taxon>Ecdysozoa</taxon>
        <taxon>Arthropoda</taxon>
        <taxon>Crustacea</taxon>
        <taxon>Multicrustacea</taxon>
        <taxon>Hexanauplia</taxon>
        <taxon>Copepoda</taxon>
        <taxon>Siphonostomatoida</taxon>
        <taxon>Caligidae</taxon>
        <taxon>Lepeophtheirus</taxon>
    </lineage>
</organism>
<feature type="region of interest" description="Disordered" evidence="1">
    <location>
        <begin position="1"/>
        <end position="34"/>
    </location>
</feature>
<dbReference type="AlphaFoldDB" id="A0A0K2TWP7"/>
<dbReference type="EMBL" id="HACA01012751">
    <property type="protein sequence ID" value="CDW30112.1"/>
    <property type="molecule type" value="Transcribed_RNA"/>
</dbReference>
<protein>
    <submittedName>
        <fullName evidence="2">Uncharacterized protein</fullName>
    </submittedName>
</protein>
<evidence type="ECO:0000256" key="1">
    <source>
        <dbReference type="SAM" id="MobiDB-lite"/>
    </source>
</evidence>
<reference evidence="2" key="1">
    <citation type="submission" date="2014-05" db="EMBL/GenBank/DDBJ databases">
        <authorList>
            <person name="Chronopoulou M."/>
        </authorList>
    </citation>
    <scope>NUCLEOTIDE SEQUENCE</scope>
    <source>
        <tissue evidence="2">Whole organism</tissue>
    </source>
</reference>